<evidence type="ECO:0000256" key="8">
    <source>
        <dbReference type="SAM" id="MobiDB-lite"/>
    </source>
</evidence>
<dbReference type="InterPro" id="IPR016032">
    <property type="entry name" value="Sig_transdc_resp-reg_C-effctor"/>
</dbReference>
<feature type="DNA-binding region" description="OmpR/PhoB-type" evidence="7">
    <location>
        <begin position="146"/>
        <end position="242"/>
    </location>
</feature>
<dbReference type="Pfam" id="PF00486">
    <property type="entry name" value="Trans_reg_C"/>
    <property type="match status" value="1"/>
</dbReference>
<dbReference type="PROSITE" id="PS51755">
    <property type="entry name" value="OMPR_PHOB"/>
    <property type="match status" value="1"/>
</dbReference>
<dbReference type="SUPFAM" id="SSF52172">
    <property type="entry name" value="CheY-like"/>
    <property type="match status" value="1"/>
</dbReference>
<gene>
    <name evidence="11" type="ORF">SMD27_13620</name>
</gene>
<dbReference type="RefSeq" id="WP_320508950.1">
    <property type="nucleotide sequence ID" value="NZ_JAXCLW010000003.1"/>
</dbReference>
<dbReference type="Gene3D" id="3.40.50.2300">
    <property type="match status" value="1"/>
</dbReference>
<keyword evidence="4 7" id="KW-0238">DNA-binding</keyword>
<evidence type="ECO:0000313" key="11">
    <source>
        <dbReference type="EMBL" id="MDY0883885.1"/>
    </source>
</evidence>
<dbReference type="Pfam" id="PF00072">
    <property type="entry name" value="Response_reg"/>
    <property type="match status" value="1"/>
</dbReference>
<evidence type="ECO:0000256" key="2">
    <source>
        <dbReference type="ARBA" id="ARBA00023012"/>
    </source>
</evidence>
<dbReference type="SUPFAM" id="SSF46894">
    <property type="entry name" value="C-terminal effector domain of the bipartite response regulators"/>
    <property type="match status" value="1"/>
</dbReference>
<evidence type="ECO:0000256" key="6">
    <source>
        <dbReference type="PROSITE-ProRule" id="PRU00169"/>
    </source>
</evidence>
<evidence type="ECO:0000259" key="10">
    <source>
        <dbReference type="PROSITE" id="PS51755"/>
    </source>
</evidence>
<dbReference type="InterPro" id="IPR001867">
    <property type="entry name" value="OmpR/PhoB-type_DNA-bd"/>
</dbReference>
<keyword evidence="5" id="KW-0804">Transcription</keyword>
<feature type="modified residue" description="4-aspartylphosphate" evidence="6">
    <location>
        <position position="69"/>
    </location>
</feature>
<evidence type="ECO:0000256" key="5">
    <source>
        <dbReference type="ARBA" id="ARBA00023163"/>
    </source>
</evidence>
<sequence length="243" mass="27536">MSASDMPQDSQEAMPGTQPHILVVDDDNRLRDLLGRYLAEQGFRVSTANDAGEARNRLANFTFDLLILDIMMPGETGLQLTSSLRRDSNVPILLLTAMSESNDRINGLEVGADDYLPKPFEPRELVLRIQAILKRTRNEAGDRLPSQMVKFGDFIFDLERRRLTRHGEPVYLTEAEIDLLAQLASHPGEPRSREELSEQGDDLGASRMIDIQMTRLRKKIESDPKFPRYLQTVRGRGYALQPD</sequence>
<feature type="domain" description="Response regulatory" evidence="9">
    <location>
        <begin position="20"/>
        <end position="133"/>
    </location>
</feature>
<dbReference type="InterPro" id="IPR036388">
    <property type="entry name" value="WH-like_DNA-bd_sf"/>
</dbReference>
<dbReference type="PROSITE" id="PS50110">
    <property type="entry name" value="RESPONSE_REGULATORY"/>
    <property type="match status" value="1"/>
</dbReference>
<dbReference type="EMBL" id="JAXCLW010000003">
    <property type="protein sequence ID" value="MDY0883885.1"/>
    <property type="molecule type" value="Genomic_DNA"/>
</dbReference>
<protein>
    <submittedName>
        <fullName evidence="11">Response regulator</fullName>
    </submittedName>
</protein>
<feature type="compositionally biased region" description="Polar residues" evidence="8">
    <location>
        <begin position="1"/>
        <end position="11"/>
    </location>
</feature>
<evidence type="ECO:0000313" key="12">
    <source>
        <dbReference type="Proteomes" id="UP001279642"/>
    </source>
</evidence>
<evidence type="ECO:0000256" key="7">
    <source>
        <dbReference type="PROSITE-ProRule" id="PRU01091"/>
    </source>
</evidence>
<keyword evidence="2" id="KW-0902">Two-component regulatory system</keyword>
<comment type="caution">
    <text evidence="11">The sequence shown here is derived from an EMBL/GenBank/DDBJ whole genome shotgun (WGS) entry which is preliminary data.</text>
</comment>
<evidence type="ECO:0000259" key="9">
    <source>
        <dbReference type="PROSITE" id="PS50110"/>
    </source>
</evidence>
<keyword evidence="1 6" id="KW-0597">Phosphoprotein</keyword>
<reference evidence="11 12" key="1">
    <citation type="journal article" date="2016" name="Antonie Van Leeuwenhoek">
        <title>Dongia soli sp. nov., isolated from soil from Dokdo, Korea.</title>
        <authorList>
            <person name="Kim D.U."/>
            <person name="Lee H."/>
            <person name="Kim H."/>
            <person name="Kim S.G."/>
            <person name="Ka J.O."/>
        </authorList>
    </citation>
    <scope>NUCLEOTIDE SEQUENCE [LARGE SCALE GENOMIC DNA]</scope>
    <source>
        <strain evidence="11 12">D78</strain>
    </source>
</reference>
<dbReference type="CDD" id="cd00383">
    <property type="entry name" value="trans_reg_C"/>
    <property type="match status" value="1"/>
</dbReference>
<evidence type="ECO:0000256" key="3">
    <source>
        <dbReference type="ARBA" id="ARBA00023015"/>
    </source>
</evidence>
<dbReference type="Gene3D" id="1.10.10.10">
    <property type="entry name" value="Winged helix-like DNA-binding domain superfamily/Winged helix DNA-binding domain"/>
    <property type="match status" value="1"/>
</dbReference>
<feature type="region of interest" description="Disordered" evidence="8">
    <location>
        <begin position="1"/>
        <end position="20"/>
    </location>
</feature>
<organism evidence="11 12">
    <name type="scientific">Dongia soli</name>
    <dbReference type="NCBI Taxonomy" id="600628"/>
    <lineage>
        <taxon>Bacteria</taxon>
        <taxon>Pseudomonadati</taxon>
        <taxon>Pseudomonadota</taxon>
        <taxon>Alphaproteobacteria</taxon>
        <taxon>Rhodospirillales</taxon>
        <taxon>Dongiaceae</taxon>
        <taxon>Dongia</taxon>
    </lineage>
</organism>
<dbReference type="InterPro" id="IPR001789">
    <property type="entry name" value="Sig_transdc_resp-reg_receiver"/>
</dbReference>
<dbReference type="PANTHER" id="PTHR48111">
    <property type="entry name" value="REGULATOR OF RPOS"/>
    <property type="match status" value="1"/>
</dbReference>
<feature type="domain" description="OmpR/PhoB-type" evidence="10">
    <location>
        <begin position="146"/>
        <end position="242"/>
    </location>
</feature>
<dbReference type="SMART" id="SM00862">
    <property type="entry name" value="Trans_reg_C"/>
    <property type="match status" value="1"/>
</dbReference>
<accession>A0ABU5EBX8</accession>
<dbReference type="Proteomes" id="UP001279642">
    <property type="component" value="Unassembled WGS sequence"/>
</dbReference>
<dbReference type="PANTHER" id="PTHR48111:SF4">
    <property type="entry name" value="DNA-BINDING DUAL TRANSCRIPTIONAL REGULATOR OMPR"/>
    <property type="match status" value="1"/>
</dbReference>
<dbReference type="SMART" id="SM00448">
    <property type="entry name" value="REC"/>
    <property type="match status" value="1"/>
</dbReference>
<dbReference type="Gene3D" id="6.10.250.690">
    <property type="match status" value="1"/>
</dbReference>
<keyword evidence="3" id="KW-0805">Transcription regulation</keyword>
<dbReference type="InterPro" id="IPR039420">
    <property type="entry name" value="WalR-like"/>
</dbReference>
<keyword evidence="12" id="KW-1185">Reference proteome</keyword>
<name>A0ABU5EBX8_9PROT</name>
<dbReference type="InterPro" id="IPR011006">
    <property type="entry name" value="CheY-like_superfamily"/>
</dbReference>
<evidence type="ECO:0000256" key="4">
    <source>
        <dbReference type="ARBA" id="ARBA00023125"/>
    </source>
</evidence>
<evidence type="ECO:0000256" key="1">
    <source>
        <dbReference type="ARBA" id="ARBA00022553"/>
    </source>
</evidence>
<proteinExistence type="predicted"/>